<dbReference type="Pfam" id="PF07070">
    <property type="entry name" value="Spo0M"/>
    <property type="match status" value="1"/>
</dbReference>
<dbReference type="PANTHER" id="PTHR40053">
    <property type="entry name" value="SPORULATION-CONTROL PROTEIN SPO0M"/>
    <property type="match status" value="1"/>
</dbReference>
<accession>A0A7W9IKW2</accession>
<dbReference type="InterPro" id="IPR009776">
    <property type="entry name" value="Spore_0_M"/>
</dbReference>
<dbReference type="Proteomes" id="UP000540685">
    <property type="component" value="Unassembled WGS sequence"/>
</dbReference>
<proteinExistence type="predicted"/>
<evidence type="ECO:0000313" key="2">
    <source>
        <dbReference type="Proteomes" id="UP000540685"/>
    </source>
</evidence>
<dbReference type="RefSeq" id="WP_221206920.1">
    <property type="nucleotide sequence ID" value="NZ_JACHMP010000001.1"/>
</dbReference>
<keyword evidence="2" id="KW-1185">Reference proteome</keyword>
<dbReference type="AlphaFoldDB" id="A0A7W9IKW2"/>
<evidence type="ECO:0000313" key="1">
    <source>
        <dbReference type="EMBL" id="MBB5822619.1"/>
    </source>
</evidence>
<protein>
    <submittedName>
        <fullName evidence="1">Sporulation-control protein</fullName>
    </submittedName>
</protein>
<comment type="caution">
    <text evidence="1">The sequence shown here is derived from an EMBL/GenBank/DDBJ whole genome shotgun (WGS) entry which is preliminary data.</text>
</comment>
<name>A0A7W9IKW2_9ACTN</name>
<dbReference type="EMBL" id="JACHMP010000001">
    <property type="protein sequence ID" value="MBB5822619.1"/>
    <property type="molecule type" value="Genomic_DNA"/>
</dbReference>
<reference evidence="1 2" key="1">
    <citation type="submission" date="2020-08" db="EMBL/GenBank/DDBJ databases">
        <title>Sequencing the genomes of 1000 actinobacteria strains.</title>
        <authorList>
            <person name="Klenk H.-P."/>
        </authorList>
    </citation>
    <scope>NUCLEOTIDE SEQUENCE [LARGE SCALE GENOMIC DNA]</scope>
    <source>
        <strain evidence="1 2">DSM 46887</strain>
    </source>
</reference>
<gene>
    <name evidence="1" type="ORF">F4562_005681</name>
</gene>
<dbReference type="PANTHER" id="PTHR40053:SF1">
    <property type="entry name" value="SPORULATION-CONTROL PROTEIN SPO0M"/>
    <property type="match status" value="1"/>
</dbReference>
<organism evidence="1 2">
    <name type="scientific">Streptosporangium becharense</name>
    <dbReference type="NCBI Taxonomy" id="1816182"/>
    <lineage>
        <taxon>Bacteria</taxon>
        <taxon>Bacillati</taxon>
        <taxon>Actinomycetota</taxon>
        <taxon>Actinomycetes</taxon>
        <taxon>Streptosporangiales</taxon>
        <taxon>Streptosporangiaceae</taxon>
        <taxon>Streptosporangium</taxon>
    </lineage>
</organism>
<sequence length="258" mass="28742">MLGALGVGAPSVDTVLAAHRVQPGAPLTGEVRVKAGEYDADIEYVALGLIARVESERTESERIGTMEFLRSEVAGPFRLRKNEDRVIPFQLPTPWEMPVTEIQGRRLNGMALGVRTELAIASAVDKGDLDPLDIVPLDSQEAVLRAFSEMGFRFRSADLEEGYIRNSKQELPFYQEIEFYPPSHYAGGISEIELTFVTTAADLDIVLEADKRADYRGPSRDVYKRFRVSHQDAVKRNWAAEIDKWLGSIAGRPRGYKG</sequence>